<reference evidence="2" key="2">
    <citation type="journal article" date="2024" name="Antonie Van Leeuwenhoek">
        <title>Roseihalotalea indica gen. nov., sp. nov., a halophilic Bacteroidetes from mesopelagic Southwest Indian Ocean with higher carbohydrate metabolic potential.</title>
        <authorList>
            <person name="Chen B."/>
            <person name="Zhang M."/>
            <person name="Lin D."/>
            <person name="Ye J."/>
            <person name="Tang K."/>
        </authorList>
    </citation>
    <scope>NUCLEOTIDE SEQUENCE</scope>
    <source>
        <strain evidence="2">TK19036</strain>
    </source>
</reference>
<reference evidence="2" key="1">
    <citation type="journal article" date="2023" name="Comput. Struct. Biotechnol. J.">
        <title>Discovery of a novel marine Bacteroidetes with a rich repertoire of carbohydrate-active enzymes.</title>
        <authorList>
            <person name="Chen B."/>
            <person name="Liu G."/>
            <person name="Chen Q."/>
            <person name="Wang H."/>
            <person name="Liu L."/>
            <person name="Tang K."/>
        </authorList>
    </citation>
    <scope>NUCLEOTIDE SEQUENCE</scope>
    <source>
        <strain evidence="2">TK19036</strain>
    </source>
</reference>
<accession>A0AA49GQR2</accession>
<evidence type="ECO:0000313" key="2">
    <source>
        <dbReference type="EMBL" id="WKN38179.1"/>
    </source>
</evidence>
<organism evidence="2">
    <name type="scientific">Roseihalotalea indica</name>
    <dbReference type="NCBI Taxonomy" id="2867963"/>
    <lineage>
        <taxon>Bacteria</taxon>
        <taxon>Pseudomonadati</taxon>
        <taxon>Bacteroidota</taxon>
        <taxon>Cytophagia</taxon>
        <taxon>Cytophagales</taxon>
        <taxon>Catalimonadaceae</taxon>
        <taxon>Roseihalotalea</taxon>
    </lineage>
</organism>
<protein>
    <submittedName>
        <fullName evidence="2">Uncharacterized protein</fullName>
    </submittedName>
</protein>
<dbReference type="AlphaFoldDB" id="A0AA49GQR2"/>
<dbReference type="EMBL" id="CP120682">
    <property type="protein sequence ID" value="WKN38179.1"/>
    <property type="molecule type" value="Genomic_DNA"/>
</dbReference>
<gene>
    <name evidence="2" type="ORF">K4G66_05635</name>
</gene>
<keyword evidence="1" id="KW-0732">Signal</keyword>
<evidence type="ECO:0000256" key="1">
    <source>
        <dbReference type="SAM" id="SignalP"/>
    </source>
</evidence>
<name>A0AA49GQR2_9BACT</name>
<feature type="signal peptide" evidence="1">
    <location>
        <begin position="1"/>
        <end position="19"/>
    </location>
</feature>
<proteinExistence type="predicted"/>
<sequence>MKTTFISLALLLWCSLAIGQNVHISEFTKVNDRYDLFIIGGNEQGVFTGLGEDYYYNGLRNKQVVSYYDFEKGQQESRVLKPEDKSREYFYSFYFQDQLHMLTYEDKLNEEGMYQMYLESYDKNLERNGEEKDISHLYPFLFSFDVGNYFRSYFSTQYGKMRRSYFFSHTESADQSKVAIFFNYNFFSNAETDFQCLVLDENMDEIWSGFVKLPKTNSEYHMLESYALTNDGTLYALVSSFGNSKFKKSATDFEYLLYKYHPDQGEVESIDIPTNDRFIINLGMQLNNAQQPVLAGIYANPSNNDIEGGILIRNGKVSEYTFPESDTKEINAKDDKEYAEEYTVKNLVVEDDGSVVFFAESYKRGPVIKPKLGLGGLSPIDADVQLGDIYQKILAVKISDQAESWLRMVDKTQKSTEERDLYTSYALAHYDNTYFLLFNNDIKNASDVSMVKLTSEGDISLETIFDRKEYRFRMVPSFAKKVHPGNMVVPLEKSGKQALAHIQF</sequence>
<feature type="chain" id="PRO_5041300022" evidence="1">
    <location>
        <begin position="20"/>
        <end position="504"/>
    </location>
</feature>